<gene>
    <name evidence="1" type="ORF">HHL10_17695</name>
</gene>
<accession>A0A848F9I4</accession>
<comment type="caution">
    <text evidence="1">The sequence shown here is derived from an EMBL/GenBank/DDBJ whole genome shotgun (WGS) entry which is preliminary data.</text>
</comment>
<sequence length="110" mass="11841">MPTTTDVMQPFMAPFTKLAQSNLELLTKFSLSPEVVSQAMAQAQRMFLQPSATAPMQLPSNALADLMMGLMKNYMEFLMELGQGSATLMQQAPTTLAKAAQQAARPTAAA</sequence>
<protein>
    <recommendedName>
        <fullName evidence="3">Phasin protein</fullName>
    </recommendedName>
</protein>
<evidence type="ECO:0008006" key="3">
    <source>
        <dbReference type="Google" id="ProtNLM"/>
    </source>
</evidence>
<dbReference type="EMBL" id="JABBFW010000013">
    <property type="protein sequence ID" value="NML16817.1"/>
    <property type="molecule type" value="Genomic_DNA"/>
</dbReference>
<keyword evidence="2" id="KW-1185">Reference proteome</keyword>
<organism evidence="1 2">
    <name type="scientific">Azohydromonas caseinilytica</name>
    <dbReference type="NCBI Taxonomy" id="2728836"/>
    <lineage>
        <taxon>Bacteria</taxon>
        <taxon>Pseudomonadati</taxon>
        <taxon>Pseudomonadota</taxon>
        <taxon>Betaproteobacteria</taxon>
        <taxon>Burkholderiales</taxon>
        <taxon>Sphaerotilaceae</taxon>
        <taxon>Azohydromonas</taxon>
    </lineage>
</organism>
<reference evidence="1 2" key="1">
    <citation type="submission" date="2020-04" db="EMBL/GenBank/DDBJ databases">
        <title>Azohydromonas sp. isolated from soil.</title>
        <authorList>
            <person name="Dahal R.H."/>
        </authorList>
    </citation>
    <scope>NUCLEOTIDE SEQUENCE [LARGE SCALE GENOMIC DNA]</scope>
    <source>
        <strain evidence="1 2">G-1-1-14</strain>
    </source>
</reference>
<evidence type="ECO:0000313" key="1">
    <source>
        <dbReference type="EMBL" id="NML16817.1"/>
    </source>
</evidence>
<name>A0A848F9I4_9BURK</name>
<dbReference type="Proteomes" id="UP000574067">
    <property type="component" value="Unassembled WGS sequence"/>
</dbReference>
<dbReference type="AlphaFoldDB" id="A0A848F9I4"/>
<dbReference type="RefSeq" id="WP_169161722.1">
    <property type="nucleotide sequence ID" value="NZ_JABBFW010000013.1"/>
</dbReference>
<proteinExistence type="predicted"/>
<evidence type="ECO:0000313" key="2">
    <source>
        <dbReference type="Proteomes" id="UP000574067"/>
    </source>
</evidence>